<comment type="similarity">
    <text evidence="1">Belongs to the sel-1 family.</text>
</comment>
<feature type="region of interest" description="Disordered" evidence="2">
    <location>
        <begin position="643"/>
        <end position="664"/>
    </location>
</feature>
<keyword evidence="3" id="KW-0812">Transmembrane</keyword>
<dbReference type="AlphaFoldDB" id="A0AAW0FMV3"/>
<dbReference type="SMART" id="SM00671">
    <property type="entry name" value="SEL1"/>
    <property type="match status" value="7"/>
</dbReference>
<dbReference type="Pfam" id="PF08238">
    <property type="entry name" value="Sel1"/>
    <property type="match status" value="8"/>
</dbReference>
<dbReference type="Gene3D" id="1.25.40.10">
    <property type="entry name" value="Tetratricopeptide repeat domain"/>
    <property type="match status" value="3"/>
</dbReference>
<proteinExistence type="inferred from homology"/>
<name>A0AAW0FMV3_9APHY</name>
<evidence type="ECO:0000313" key="4">
    <source>
        <dbReference type="EMBL" id="KAK7677980.1"/>
    </source>
</evidence>
<keyword evidence="3" id="KW-1133">Transmembrane helix</keyword>
<dbReference type="InterPro" id="IPR050767">
    <property type="entry name" value="Sel1_AlgK"/>
</dbReference>
<reference evidence="4 5" key="1">
    <citation type="submission" date="2022-09" db="EMBL/GenBank/DDBJ databases">
        <authorList>
            <person name="Palmer J.M."/>
        </authorList>
    </citation>
    <scope>NUCLEOTIDE SEQUENCE [LARGE SCALE GENOMIC DNA]</scope>
    <source>
        <strain evidence="4 5">DSM 7382</strain>
    </source>
</reference>
<dbReference type="InterPro" id="IPR006597">
    <property type="entry name" value="Sel1-like"/>
</dbReference>
<evidence type="ECO:0000256" key="1">
    <source>
        <dbReference type="ARBA" id="ARBA00038101"/>
    </source>
</evidence>
<gene>
    <name evidence="4" type="ORF">QCA50_019062</name>
</gene>
<dbReference type="InterPro" id="IPR011990">
    <property type="entry name" value="TPR-like_helical_dom_sf"/>
</dbReference>
<keyword evidence="5" id="KW-1185">Reference proteome</keyword>
<dbReference type="PANTHER" id="PTHR11102">
    <property type="entry name" value="SEL-1-LIKE PROTEIN"/>
    <property type="match status" value="1"/>
</dbReference>
<dbReference type="EMBL" id="JASBNA010000079">
    <property type="protein sequence ID" value="KAK7677980.1"/>
    <property type="molecule type" value="Genomic_DNA"/>
</dbReference>
<evidence type="ECO:0000256" key="2">
    <source>
        <dbReference type="SAM" id="MobiDB-lite"/>
    </source>
</evidence>
<feature type="transmembrane region" description="Helical" evidence="3">
    <location>
        <begin position="684"/>
        <end position="703"/>
    </location>
</feature>
<accession>A0AAW0FMV3</accession>
<organism evidence="4 5">
    <name type="scientific">Cerrena zonata</name>
    <dbReference type="NCBI Taxonomy" id="2478898"/>
    <lineage>
        <taxon>Eukaryota</taxon>
        <taxon>Fungi</taxon>
        <taxon>Dikarya</taxon>
        <taxon>Basidiomycota</taxon>
        <taxon>Agaricomycotina</taxon>
        <taxon>Agaricomycetes</taxon>
        <taxon>Polyporales</taxon>
        <taxon>Cerrenaceae</taxon>
        <taxon>Cerrena</taxon>
    </lineage>
</organism>
<dbReference type="SUPFAM" id="SSF81901">
    <property type="entry name" value="HCP-like"/>
    <property type="match status" value="1"/>
</dbReference>
<protein>
    <submittedName>
        <fullName evidence="4">Uncharacterized protein</fullName>
    </submittedName>
</protein>
<comment type="caution">
    <text evidence="4">The sequence shown here is derived from an EMBL/GenBank/DDBJ whole genome shotgun (WGS) entry which is preliminary data.</text>
</comment>
<keyword evidence="3" id="KW-0472">Membrane</keyword>
<sequence length="744" mass="85754">MQYFGFGLPPNDSSINELKVTPFQEQVLPLLERAAEENHVDSLVKLADVYMFGNYSTPTDYHKALSLYHKAVSIEANGHAYFMLGFIYSTGLFGEIPIDKKKSDLYYQFGAENNDVNSILVLANKFLNGFGRVSDCTMARYYYSRLSHLGMRYLSENNIVLDDHDVLYNIRLVDFKGGLYGPKLSESESTVFKRSFASYKHSFTENNLDIHEHEYVDYFFNSLEYYYGDYFIEKNQTKAFEVAQECVNLAKHRYGRSGYMHVNDIDRFFISNCQVLYAKMLFYGHGVEQNYDEAYKWFSVAAKIGIQPTEAYNYLGQIHQMAPLTENAESLQALSFYEKALKLKSARGALNIAKAGIRQSDGNILNSKDADKIHTLIKDAAYNGNAEALYFWINFLDSGVSEHFGFTASCEVEVTFHRRFGERLEKFFYPHLKYAFEEVKYGNFKNALLGYAMAAEQGVENAQVSAAYLLFQLEPFIPIQDKKNFDKDRVNMAIKYLERASAQHNLDSTVLLGDIYFYGVKSANISVDYNKAFAYYNTAAKDSSSHGCFNLGYMYEYGLGPVNNSVDYFMAKRYYDNSLQLKRVSAESKSDLLMPKVNTVPINLALLRLRLKFLFNKKEYSRQKSNNDNNGWLSAFRKLGANSKEKESRNLDATEKAKRDNAKAQAHHEGSSYFVDEEYDTGDYLVLFFTSMFFLVFLIQNIYRHVRRLGQRRNNDQLENQNQPDRNENQNGNGFHFEFHFVAL</sequence>
<feature type="region of interest" description="Disordered" evidence="2">
    <location>
        <begin position="714"/>
        <end position="733"/>
    </location>
</feature>
<evidence type="ECO:0000256" key="3">
    <source>
        <dbReference type="SAM" id="Phobius"/>
    </source>
</evidence>
<dbReference type="PANTHER" id="PTHR11102:SF160">
    <property type="entry name" value="ERAD-ASSOCIATED E3 UBIQUITIN-PROTEIN LIGASE COMPONENT HRD3"/>
    <property type="match status" value="1"/>
</dbReference>
<dbReference type="Proteomes" id="UP001385951">
    <property type="component" value="Unassembled WGS sequence"/>
</dbReference>
<evidence type="ECO:0000313" key="5">
    <source>
        <dbReference type="Proteomes" id="UP001385951"/>
    </source>
</evidence>
<feature type="compositionally biased region" description="Polar residues" evidence="2">
    <location>
        <begin position="717"/>
        <end position="733"/>
    </location>
</feature>